<name>A0A6A6UPD6_9PEZI</name>
<evidence type="ECO:0000313" key="2">
    <source>
        <dbReference type="Proteomes" id="UP000799302"/>
    </source>
</evidence>
<dbReference type="EMBL" id="MU004231">
    <property type="protein sequence ID" value="KAF2673630.1"/>
    <property type="molecule type" value="Genomic_DNA"/>
</dbReference>
<dbReference type="AlphaFoldDB" id="A0A6A6UPD6"/>
<proteinExistence type="predicted"/>
<dbReference type="SUPFAM" id="SSF48403">
    <property type="entry name" value="Ankyrin repeat"/>
    <property type="match status" value="1"/>
</dbReference>
<dbReference type="InterPro" id="IPR036770">
    <property type="entry name" value="Ankyrin_rpt-contain_sf"/>
</dbReference>
<dbReference type="Proteomes" id="UP000799302">
    <property type="component" value="Unassembled WGS sequence"/>
</dbReference>
<protein>
    <recommendedName>
        <fullName evidence="3">Ankyrin</fullName>
    </recommendedName>
</protein>
<gene>
    <name evidence="1" type="ORF">BT63DRAFT_421760</name>
</gene>
<sequence>MASHETLCFDEAFRELARAHINETAFWSQILLHFQGVRHPADKTKDRITGQLRFQYWASLYSIRHIAVDTDYTPLSEDSIFVLEKILRACTIDNLKVLESDFHAFLAETPHLEGIIQPMALLSVEFNSTDCLRFCLENGATVHDELMDFAVERSRTYTTSPQLLGILFEHGWREMNELELSKLATQAILLPKPRSDTSGAVQWMLEHGAKLQSADIREAVRRKVPEKTLALLIALDRKAATTFGSVHAAMIAKNPEAVKLLLEAGACPDHPWHDGFDERESSMNTPIIESIRPTKIADPDTPENLRKRLAIARLLLEHGADTNEIGYSKETIMTALARCNVGKKQFEKLFEEFGVDITKTIDPATLPKIYR</sequence>
<keyword evidence="2" id="KW-1185">Reference proteome</keyword>
<evidence type="ECO:0000313" key="1">
    <source>
        <dbReference type="EMBL" id="KAF2673630.1"/>
    </source>
</evidence>
<evidence type="ECO:0008006" key="3">
    <source>
        <dbReference type="Google" id="ProtNLM"/>
    </source>
</evidence>
<reference evidence="1" key="1">
    <citation type="journal article" date="2020" name="Stud. Mycol.">
        <title>101 Dothideomycetes genomes: a test case for predicting lifestyles and emergence of pathogens.</title>
        <authorList>
            <person name="Haridas S."/>
            <person name="Albert R."/>
            <person name="Binder M."/>
            <person name="Bloem J."/>
            <person name="Labutti K."/>
            <person name="Salamov A."/>
            <person name="Andreopoulos B."/>
            <person name="Baker S."/>
            <person name="Barry K."/>
            <person name="Bills G."/>
            <person name="Bluhm B."/>
            <person name="Cannon C."/>
            <person name="Castanera R."/>
            <person name="Culley D."/>
            <person name="Daum C."/>
            <person name="Ezra D."/>
            <person name="Gonzalez J."/>
            <person name="Henrissat B."/>
            <person name="Kuo A."/>
            <person name="Liang C."/>
            <person name="Lipzen A."/>
            <person name="Lutzoni F."/>
            <person name="Magnuson J."/>
            <person name="Mondo S."/>
            <person name="Nolan M."/>
            <person name="Ohm R."/>
            <person name="Pangilinan J."/>
            <person name="Park H.-J."/>
            <person name="Ramirez L."/>
            <person name="Alfaro M."/>
            <person name="Sun H."/>
            <person name="Tritt A."/>
            <person name="Yoshinaga Y."/>
            <person name="Zwiers L.-H."/>
            <person name="Turgeon B."/>
            <person name="Goodwin S."/>
            <person name="Spatafora J."/>
            <person name="Crous P."/>
            <person name="Grigoriev I."/>
        </authorList>
    </citation>
    <scope>NUCLEOTIDE SEQUENCE</scope>
    <source>
        <strain evidence="1">CBS 115976</strain>
    </source>
</reference>
<organism evidence="1 2">
    <name type="scientific">Microthyrium microscopicum</name>
    <dbReference type="NCBI Taxonomy" id="703497"/>
    <lineage>
        <taxon>Eukaryota</taxon>
        <taxon>Fungi</taxon>
        <taxon>Dikarya</taxon>
        <taxon>Ascomycota</taxon>
        <taxon>Pezizomycotina</taxon>
        <taxon>Dothideomycetes</taxon>
        <taxon>Dothideomycetes incertae sedis</taxon>
        <taxon>Microthyriales</taxon>
        <taxon>Microthyriaceae</taxon>
        <taxon>Microthyrium</taxon>
    </lineage>
</organism>
<accession>A0A6A6UPD6</accession>
<dbReference type="Gene3D" id="1.25.40.20">
    <property type="entry name" value="Ankyrin repeat-containing domain"/>
    <property type="match status" value="1"/>
</dbReference>